<keyword evidence="2" id="KW-0413">Isomerase</keyword>
<dbReference type="Proteomes" id="UP000325081">
    <property type="component" value="Unassembled WGS sequence"/>
</dbReference>
<protein>
    <submittedName>
        <fullName evidence="2">Homoprotocatechuate catabolism bifunctionalisomerase/decarboxylase</fullName>
    </submittedName>
</protein>
<sequence length="352" mass="37690">MGKAAVGVEKGARRSTGRGGGAHTSIIRSVSKAVERDFRRRNSHRDRRRKLAGIRVRNFCEDLNFTDINALGISPRTEKGSQMIIRSFNSPTKEGHFSQLNVYNHNFDYEPAALLAKPLGESGSDDGGGLGVELTHLVAAVVVLGVAQVRVAALGLAPGRVARTGVEDPGPAVEPVHEVVLRRGEVGPAAEVQPDPAAVLHGVELQPAPDHRRLGFRDHQESVRPGRLEGQHRRRLVVGVGGGGRAVGGAWVVEWGGELGVWVLRWGEREVAAADATSGGDEVGFRVDDGGGGFREVLGGVRVEDVAGRLGIVGAIVAGEHDRRRFILCLIANQAGMARYDISAYDEMNYYC</sequence>
<reference evidence="3" key="1">
    <citation type="journal article" date="2019" name="Curr. Biol.">
        <title>Genome Sequence of Striga asiatica Provides Insight into the Evolution of Plant Parasitism.</title>
        <authorList>
            <person name="Yoshida S."/>
            <person name="Kim S."/>
            <person name="Wafula E.K."/>
            <person name="Tanskanen J."/>
            <person name="Kim Y.M."/>
            <person name="Honaas L."/>
            <person name="Yang Z."/>
            <person name="Spallek T."/>
            <person name="Conn C.E."/>
            <person name="Ichihashi Y."/>
            <person name="Cheong K."/>
            <person name="Cui S."/>
            <person name="Der J.P."/>
            <person name="Gundlach H."/>
            <person name="Jiao Y."/>
            <person name="Hori C."/>
            <person name="Ishida J.K."/>
            <person name="Kasahara H."/>
            <person name="Kiba T."/>
            <person name="Kim M.S."/>
            <person name="Koo N."/>
            <person name="Laohavisit A."/>
            <person name="Lee Y.H."/>
            <person name="Lumba S."/>
            <person name="McCourt P."/>
            <person name="Mortimer J.C."/>
            <person name="Mutuku J.M."/>
            <person name="Nomura T."/>
            <person name="Sasaki-Sekimoto Y."/>
            <person name="Seto Y."/>
            <person name="Wang Y."/>
            <person name="Wakatake T."/>
            <person name="Sakakibara H."/>
            <person name="Demura T."/>
            <person name="Yamaguchi S."/>
            <person name="Yoneyama K."/>
            <person name="Manabe R.I."/>
            <person name="Nelson D.C."/>
            <person name="Schulman A.H."/>
            <person name="Timko M.P."/>
            <person name="dePamphilis C.W."/>
            <person name="Choi D."/>
            <person name="Shirasu K."/>
        </authorList>
    </citation>
    <scope>NUCLEOTIDE SEQUENCE [LARGE SCALE GENOMIC DNA]</scope>
    <source>
        <strain evidence="3">cv. UVA1</strain>
    </source>
</reference>
<keyword evidence="3" id="KW-1185">Reference proteome</keyword>
<evidence type="ECO:0000313" key="2">
    <source>
        <dbReference type="EMBL" id="GER31200.1"/>
    </source>
</evidence>
<accession>A0A5A7PES4</accession>
<gene>
    <name evidence="2" type="ORF">STAS_07192</name>
</gene>
<dbReference type="AlphaFoldDB" id="A0A5A7PES4"/>
<dbReference type="GO" id="GO:0016853">
    <property type="term" value="F:isomerase activity"/>
    <property type="evidence" value="ECO:0007669"/>
    <property type="project" value="UniProtKB-KW"/>
</dbReference>
<proteinExistence type="predicted"/>
<dbReference type="EMBL" id="BKCP01004439">
    <property type="protein sequence ID" value="GER31200.1"/>
    <property type="molecule type" value="Genomic_DNA"/>
</dbReference>
<evidence type="ECO:0000256" key="1">
    <source>
        <dbReference type="SAM" id="MobiDB-lite"/>
    </source>
</evidence>
<evidence type="ECO:0000313" key="3">
    <source>
        <dbReference type="Proteomes" id="UP000325081"/>
    </source>
</evidence>
<comment type="caution">
    <text evidence="2">The sequence shown here is derived from an EMBL/GenBank/DDBJ whole genome shotgun (WGS) entry which is preliminary data.</text>
</comment>
<feature type="region of interest" description="Disordered" evidence="1">
    <location>
        <begin position="1"/>
        <end position="23"/>
    </location>
</feature>
<organism evidence="2 3">
    <name type="scientific">Striga asiatica</name>
    <name type="common">Asiatic witchweed</name>
    <name type="synonym">Buchnera asiatica</name>
    <dbReference type="NCBI Taxonomy" id="4170"/>
    <lineage>
        <taxon>Eukaryota</taxon>
        <taxon>Viridiplantae</taxon>
        <taxon>Streptophyta</taxon>
        <taxon>Embryophyta</taxon>
        <taxon>Tracheophyta</taxon>
        <taxon>Spermatophyta</taxon>
        <taxon>Magnoliopsida</taxon>
        <taxon>eudicotyledons</taxon>
        <taxon>Gunneridae</taxon>
        <taxon>Pentapetalae</taxon>
        <taxon>asterids</taxon>
        <taxon>lamiids</taxon>
        <taxon>Lamiales</taxon>
        <taxon>Orobanchaceae</taxon>
        <taxon>Buchnereae</taxon>
        <taxon>Striga</taxon>
    </lineage>
</organism>
<dbReference type="OrthoDB" id="10657390at2759"/>
<name>A0A5A7PES4_STRAF</name>